<dbReference type="Proteomes" id="UP000600365">
    <property type="component" value="Unassembled WGS sequence"/>
</dbReference>
<proteinExistence type="predicted"/>
<keyword evidence="1" id="KW-0472">Membrane</keyword>
<sequence>MGGTRGMKVTLAIAVAMICALLVALWRLARTGDLDQALMTGGGVFVAVFTMAFMAMTYMSGG</sequence>
<comment type="caution">
    <text evidence="2">The sequence shown here is derived from an EMBL/GenBank/DDBJ whole genome shotgun (WGS) entry which is preliminary data.</text>
</comment>
<reference evidence="2 3" key="1">
    <citation type="journal article" date="2014" name="Int. J. Syst. Evol. Microbiol.">
        <title>Complete genome sequence of Corynebacterium casei LMG S-19264T (=DSM 44701T), isolated from a smear-ripened cheese.</title>
        <authorList>
            <consortium name="US DOE Joint Genome Institute (JGI-PGF)"/>
            <person name="Walter F."/>
            <person name="Albersmeier A."/>
            <person name="Kalinowski J."/>
            <person name="Ruckert C."/>
        </authorList>
    </citation>
    <scope>NUCLEOTIDE SEQUENCE [LARGE SCALE GENOMIC DNA]</scope>
    <source>
        <strain evidence="2 3">CGMCC 4.7111</strain>
    </source>
</reference>
<keyword evidence="1" id="KW-1133">Transmembrane helix</keyword>
<protein>
    <submittedName>
        <fullName evidence="2">Uncharacterized protein</fullName>
    </submittedName>
</protein>
<accession>A0A917YE48</accession>
<evidence type="ECO:0000313" key="3">
    <source>
        <dbReference type="Proteomes" id="UP000600365"/>
    </source>
</evidence>
<evidence type="ECO:0000256" key="1">
    <source>
        <dbReference type="SAM" id="Phobius"/>
    </source>
</evidence>
<evidence type="ECO:0000313" key="2">
    <source>
        <dbReference type="EMBL" id="GGN91868.1"/>
    </source>
</evidence>
<gene>
    <name evidence="2" type="ORF">GCM10011579_089160</name>
</gene>
<keyword evidence="3" id="KW-1185">Reference proteome</keyword>
<dbReference type="AlphaFoldDB" id="A0A917YE48"/>
<dbReference type="EMBL" id="BMMM01000026">
    <property type="protein sequence ID" value="GGN91868.1"/>
    <property type="molecule type" value="Genomic_DNA"/>
</dbReference>
<feature type="transmembrane region" description="Helical" evidence="1">
    <location>
        <begin position="38"/>
        <end position="59"/>
    </location>
</feature>
<name>A0A917YE48_9ACTN</name>
<organism evidence="2 3">
    <name type="scientific">Streptomyces albiflavescens</name>
    <dbReference type="NCBI Taxonomy" id="1623582"/>
    <lineage>
        <taxon>Bacteria</taxon>
        <taxon>Bacillati</taxon>
        <taxon>Actinomycetota</taxon>
        <taxon>Actinomycetes</taxon>
        <taxon>Kitasatosporales</taxon>
        <taxon>Streptomycetaceae</taxon>
        <taxon>Streptomyces</taxon>
    </lineage>
</organism>
<keyword evidence="1" id="KW-0812">Transmembrane</keyword>
<feature type="transmembrane region" description="Helical" evidence="1">
    <location>
        <begin position="6"/>
        <end position="26"/>
    </location>
</feature>